<gene>
    <name evidence="7" type="ORF">ACFONC_03180</name>
</gene>
<comment type="caution">
    <text evidence="7">The sequence shown here is derived from an EMBL/GenBank/DDBJ whole genome shotgun (WGS) entry which is preliminary data.</text>
</comment>
<keyword evidence="3 5" id="KW-1133">Transmembrane helix</keyword>
<dbReference type="SUPFAM" id="SSF54427">
    <property type="entry name" value="NTF2-like"/>
    <property type="match status" value="1"/>
</dbReference>
<name>A0ABV7XGA4_9GAMM</name>
<keyword evidence="4 5" id="KW-0472">Membrane</keyword>
<dbReference type="PIRSF" id="PIRSF003299">
    <property type="entry name" value="VirB8_PtlE"/>
    <property type="match status" value="1"/>
</dbReference>
<evidence type="ECO:0000256" key="2">
    <source>
        <dbReference type="ARBA" id="ARBA00022692"/>
    </source>
</evidence>
<evidence type="ECO:0000313" key="7">
    <source>
        <dbReference type="EMBL" id="MFC3715152.1"/>
    </source>
</evidence>
<sequence>MNPKKMKPETNLKHYQEAAAGWESAEIAAVKRSEKRAWRVAISAAVLAGLAVLAVVLLTPLKTVEPFVVQVDKIGAANTVTLLDTRSITANEALDKYWLGQYVNYREEYLNQTSYGNYRATRLLSSQAVGSAYFQQANPENPRSPSAVYGTKGTVEISVTSITFISKNQAQVRFVRREKRNSDQQPVETRWIATIAYQYLNPPLKEAERLINPVGFQVTDYRLDPETVTVGGGN</sequence>
<dbReference type="EMBL" id="JBHRYA010000002">
    <property type="protein sequence ID" value="MFC3715152.1"/>
    <property type="molecule type" value="Genomic_DNA"/>
</dbReference>
<dbReference type="CDD" id="cd16424">
    <property type="entry name" value="VirB8"/>
    <property type="match status" value="1"/>
</dbReference>
<evidence type="ECO:0000256" key="1">
    <source>
        <dbReference type="ARBA" id="ARBA00004167"/>
    </source>
</evidence>
<dbReference type="Pfam" id="PF04335">
    <property type="entry name" value="VirB8"/>
    <property type="match status" value="1"/>
</dbReference>
<dbReference type="Gene3D" id="3.10.450.230">
    <property type="entry name" value="VirB8 protein"/>
    <property type="match status" value="1"/>
</dbReference>
<evidence type="ECO:0000256" key="4">
    <source>
        <dbReference type="ARBA" id="ARBA00023136"/>
    </source>
</evidence>
<protein>
    <submittedName>
        <fullName evidence="7">VirB8 family protein</fullName>
    </submittedName>
</protein>
<accession>A0ABV7XGA4</accession>
<dbReference type="InterPro" id="IPR032710">
    <property type="entry name" value="NTF2-like_dom_sf"/>
</dbReference>
<feature type="domain" description="Bacterial virulence protein VirB8" evidence="6">
    <location>
        <begin position="19"/>
        <end position="226"/>
    </location>
</feature>
<evidence type="ECO:0000259" key="6">
    <source>
        <dbReference type="Pfam" id="PF04335"/>
    </source>
</evidence>
<keyword evidence="2 5" id="KW-0812">Transmembrane</keyword>
<organism evidence="7 8">
    <name type="scientific">Luteimonas soli</name>
    <dbReference type="NCBI Taxonomy" id="1648966"/>
    <lineage>
        <taxon>Bacteria</taxon>
        <taxon>Pseudomonadati</taxon>
        <taxon>Pseudomonadota</taxon>
        <taxon>Gammaproteobacteria</taxon>
        <taxon>Lysobacterales</taxon>
        <taxon>Lysobacteraceae</taxon>
        <taxon>Luteimonas</taxon>
    </lineage>
</organism>
<dbReference type="InterPro" id="IPR026264">
    <property type="entry name" value="VirB8/PtlE"/>
</dbReference>
<reference evidence="8" key="1">
    <citation type="journal article" date="2019" name="Int. J. Syst. Evol. Microbiol.">
        <title>The Global Catalogue of Microorganisms (GCM) 10K type strain sequencing project: providing services to taxonomists for standard genome sequencing and annotation.</title>
        <authorList>
            <consortium name="The Broad Institute Genomics Platform"/>
            <consortium name="The Broad Institute Genome Sequencing Center for Infectious Disease"/>
            <person name="Wu L."/>
            <person name="Ma J."/>
        </authorList>
    </citation>
    <scope>NUCLEOTIDE SEQUENCE [LARGE SCALE GENOMIC DNA]</scope>
    <source>
        <strain evidence="8">KCTC 42441</strain>
    </source>
</reference>
<evidence type="ECO:0000313" key="8">
    <source>
        <dbReference type="Proteomes" id="UP001595705"/>
    </source>
</evidence>
<dbReference type="InterPro" id="IPR007430">
    <property type="entry name" value="VirB8"/>
</dbReference>
<evidence type="ECO:0000256" key="5">
    <source>
        <dbReference type="SAM" id="Phobius"/>
    </source>
</evidence>
<comment type="subcellular location">
    <subcellularLocation>
        <location evidence="1">Membrane</location>
        <topology evidence="1">Single-pass membrane protein</topology>
    </subcellularLocation>
</comment>
<proteinExistence type="predicted"/>
<feature type="transmembrane region" description="Helical" evidence="5">
    <location>
        <begin position="40"/>
        <end position="61"/>
    </location>
</feature>
<dbReference type="Proteomes" id="UP001595705">
    <property type="component" value="Unassembled WGS sequence"/>
</dbReference>
<keyword evidence="8" id="KW-1185">Reference proteome</keyword>
<evidence type="ECO:0000256" key="3">
    <source>
        <dbReference type="ARBA" id="ARBA00022989"/>
    </source>
</evidence>
<dbReference type="RefSeq" id="WP_386742254.1">
    <property type="nucleotide sequence ID" value="NZ_JBHRYA010000002.1"/>
</dbReference>